<accession>A0AAE7V347</accession>
<dbReference type="InterPro" id="IPR027434">
    <property type="entry name" value="Homing_endonucl"/>
</dbReference>
<evidence type="ECO:0000313" key="4">
    <source>
        <dbReference type="EMBL" id="QWM90459.1"/>
    </source>
</evidence>
<evidence type="ECO:0000256" key="2">
    <source>
        <dbReference type="ARBA" id="ARBA00023000"/>
    </source>
</evidence>
<organism evidence="4 5">
    <name type="scientific">uncultured phage cr2_1</name>
    <dbReference type="NCBI Taxonomy" id="2986394"/>
    <lineage>
        <taxon>Viruses</taxon>
        <taxon>Duplodnaviria</taxon>
        <taxon>Heunggongvirae</taxon>
        <taxon>Uroviricota</taxon>
        <taxon>Caudoviricetes</taxon>
        <taxon>Crassvirales</taxon>
        <taxon>Crevaviridae</taxon>
        <taxon>Coarsevirinae</taxon>
        <taxon>Junduvirus</taxon>
        <taxon>Junduvirus communis</taxon>
    </lineage>
</organism>
<evidence type="ECO:0000256" key="1">
    <source>
        <dbReference type="ARBA" id="ARBA00022813"/>
    </source>
</evidence>
<dbReference type="Pfam" id="PF14528">
    <property type="entry name" value="LAGLIDADG_3"/>
    <property type="match status" value="1"/>
</dbReference>
<dbReference type="RefSeq" id="YP_010360031.1">
    <property type="nucleotide sequence ID" value="NC_062779.1"/>
</dbReference>
<keyword evidence="5" id="KW-1185">Reference proteome</keyword>
<dbReference type="InterPro" id="IPR006141">
    <property type="entry name" value="Intein_N"/>
</dbReference>
<dbReference type="PROSITE" id="PS50819">
    <property type="entry name" value="INTEIN_ENDONUCLEASE"/>
    <property type="match status" value="1"/>
</dbReference>
<dbReference type="Gene3D" id="2.170.16.10">
    <property type="entry name" value="Hedgehog/Intein (Hint) domain"/>
    <property type="match status" value="1"/>
</dbReference>
<evidence type="ECO:0000259" key="3">
    <source>
        <dbReference type="PROSITE" id="PS50819"/>
    </source>
</evidence>
<keyword evidence="1" id="KW-0068">Autocatalytic cleavage</keyword>
<dbReference type="PROSITE" id="PS50817">
    <property type="entry name" value="INTEIN_N_TER"/>
    <property type="match status" value="1"/>
</dbReference>
<dbReference type="GeneID" id="75690761"/>
<gene>
    <name evidence="4" type="primary">gp_26596</name>
</gene>
<sequence length="1138" mass="130853">MNSKYEFSQDAIDNFMFIHAYWKNSCDGINAAPENKWDYKRGDIPFIDYLCEDKSKYPKASEGISYITNKPLYDPDNDFLIGNSGGILMNIDFIVINIERLSKAADTFDEYGTYCDYDPSTPAYESFWQRETSRRKKGVFVKAKLYYKDIPKFFDANTTDEERESLLQPLRITGAHYTYLNYGRIERTPNDKERARLKREGAEHVETVMGFPRYWDGDYWNFKIDEFIANNKFHLTKAKARRKGFSYKRGSQAANTINLFPNVTVTLAADQLAYLTDKGATTFMAKKCLDHFEEHTFWKRGFISESIDDILLGYRVSSKGLKNFGWLSNLYSVAIGKNESAAVGKKAIEIDFEEAGKCVAKGTRFIMFDGTIKNVEDLVVGDILMGPDSKPRTIIGTTKGIDNLFKIIPGNGIEHTVNSKHPIFVRYRKSYGNFNENRLITAPDYIKTLGLHPRWREYYSLEKVNGIDFNHKDVSINPYVLGVWLGDGDSTCTRVTNPDIEVIDALFHFAKEHNLKFSSNYASDSYACFRLSLSRLHTGDSNWFKDELEKYNLLNNKHIPKDYLYTDRNSRLELLAGIIDTDGHLDTRKGNFEIIQKRKELAESIVYLARSCGFKVTLSEKIVSDTVYYRVLILSRCWEIPTRVKRKQCKEYSTMLKNPLECRFDVEPVGVGEYYGFELDGDHLCLLEDFTIFHNCPNLQKALDVTLSNTESGAISVGTIRVYGTGGTKGANWAAFSKAFYNPKMNKMLCMENVWDINKRHEVCGFFFPQVWDCEPYVERGNSVIFTAYAWDKQDKENHFHNNDSETHIIYKAQRANTPAEAFINTTENMFASPELNLHVSDLINDNATRFFQDGWIVVNDLGNSNKAEFIPKAECIKRDIFGKGRFHEFVNQVPHGSRDDTHGCVRMYYRPFLVNGEVPKDLYFVSVDAYKVDKAQKDVTDKHSLYSAQVWMRSNTITPYPNQKLLVCEYIGRLDTMEQNDIVTMGMCLMYNAECCPEAGTGETVSNFIKYKLRRYLMLDPTNANTRKLINPNNNDYGIVIGDGDKKYNGLRMLKEFIYEPLSYTADGKPIRRLKSISSVRLLLECQRFTAEGNFDHISAAIVAMYVFLADSLNTKRLVEGNTENNDRRIANRLNRR</sequence>
<dbReference type="SUPFAM" id="SSF51294">
    <property type="entry name" value="Hedgehog/intein (Hint) domain"/>
    <property type="match status" value="1"/>
</dbReference>
<dbReference type="GO" id="GO:0004519">
    <property type="term" value="F:endonuclease activity"/>
    <property type="evidence" value="ECO:0007669"/>
    <property type="project" value="InterPro"/>
</dbReference>
<dbReference type="InterPro" id="IPR004042">
    <property type="entry name" value="Intein_endonuc_central"/>
</dbReference>
<dbReference type="InterPro" id="IPR004860">
    <property type="entry name" value="LAGLIDADG_dom"/>
</dbReference>
<dbReference type="EMBL" id="MZ130489">
    <property type="protein sequence ID" value="QWM90459.1"/>
    <property type="molecule type" value="Genomic_DNA"/>
</dbReference>
<keyword evidence="2" id="KW-0651">Protein splicing</keyword>
<proteinExistence type="predicted"/>
<feature type="domain" description="DOD-type homing endonuclease" evidence="3">
    <location>
        <begin position="480"/>
        <end position="614"/>
    </location>
</feature>
<reference evidence="4 5" key="1">
    <citation type="submission" date="2021-04" db="EMBL/GenBank/DDBJ databases">
        <authorList>
            <person name="Shkoporov A.N."/>
            <person name="Stockdale S.R."/>
            <person name="Guerin E."/>
            <person name="Ross R.P."/>
            <person name="Hill C."/>
        </authorList>
    </citation>
    <scope>NUCLEOTIDE SEQUENCE [LARGE SCALE GENOMIC DNA]</scope>
    <source>
        <strain evidence="5">cr2_1</strain>
    </source>
</reference>
<dbReference type="SUPFAM" id="SSF55608">
    <property type="entry name" value="Homing endonucleases"/>
    <property type="match status" value="1"/>
</dbReference>
<evidence type="ECO:0000313" key="5">
    <source>
        <dbReference type="Proteomes" id="UP000827432"/>
    </source>
</evidence>
<dbReference type="GO" id="GO:0016539">
    <property type="term" value="P:intein-mediated protein splicing"/>
    <property type="evidence" value="ECO:0007669"/>
    <property type="project" value="InterPro"/>
</dbReference>
<dbReference type="Pfam" id="PF05203">
    <property type="entry name" value="Hom_end_hint"/>
    <property type="match status" value="1"/>
</dbReference>
<protein>
    <submittedName>
        <fullName evidence="4">Terminase</fullName>
    </submittedName>
</protein>
<name>A0AAE7V347_9CAUD</name>
<dbReference type="Gene3D" id="3.10.28.10">
    <property type="entry name" value="Homing endonucleases"/>
    <property type="match status" value="1"/>
</dbReference>
<dbReference type="InterPro" id="IPR007868">
    <property type="entry name" value="Hom_end_hint"/>
</dbReference>
<dbReference type="KEGG" id="vg:75690761"/>
<dbReference type="InterPro" id="IPR036844">
    <property type="entry name" value="Hint_dom_sf"/>
</dbReference>
<dbReference type="Proteomes" id="UP000827432">
    <property type="component" value="Segment"/>
</dbReference>